<protein>
    <submittedName>
        <fullName evidence="1">Uncharacterized protein</fullName>
    </submittedName>
</protein>
<evidence type="ECO:0000313" key="2">
    <source>
        <dbReference type="Proteomes" id="UP000252519"/>
    </source>
</evidence>
<name>A0A368F7S7_ANCCA</name>
<organism evidence="1 2">
    <name type="scientific">Ancylostoma caninum</name>
    <name type="common">Dog hookworm</name>
    <dbReference type="NCBI Taxonomy" id="29170"/>
    <lineage>
        <taxon>Eukaryota</taxon>
        <taxon>Metazoa</taxon>
        <taxon>Ecdysozoa</taxon>
        <taxon>Nematoda</taxon>
        <taxon>Chromadorea</taxon>
        <taxon>Rhabditida</taxon>
        <taxon>Rhabditina</taxon>
        <taxon>Rhabditomorpha</taxon>
        <taxon>Strongyloidea</taxon>
        <taxon>Ancylostomatidae</taxon>
        <taxon>Ancylostomatinae</taxon>
        <taxon>Ancylostoma</taxon>
    </lineage>
</organism>
<feature type="non-terminal residue" evidence="1">
    <location>
        <position position="52"/>
    </location>
</feature>
<dbReference type="EMBL" id="JOJR01009026">
    <property type="protein sequence ID" value="RCN26237.1"/>
    <property type="molecule type" value="Genomic_DNA"/>
</dbReference>
<keyword evidence="2" id="KW-1185">Reference proteome</keyword>
<gene>
    <name evidence="1" type="ORF">ANCCAN_28037</name>
</gene>
<dbReference type="Proteomes" id="UP000252519">
    <property type="component" value="Unassembled WGS sequence"/>
</dbReference>
<accession>A0A368F7S7</accession>
<dbReference type="AlphaFoldDB" id="A0A368F7S7"/>
<evidence type="ECO:0000313" key="1">
    <source>
        <dbReference type="EMBL" id="RCN26237.1"/>
    </source>
</evidence>
<sequence length="52" mass="6526">MRAESVVQKCYLVIRRLRTQRLYSTRRYFPRFFLSFSVVKEKDEYMRNPCEK</sequence>
<reference evidence="1 2" key="1">
    <citation type="submission" date="2014-10" db="EMBL/GenBank/DDBJ databases">
        <title>Draft genome of the hookworm Ancylostoma caninum.</title>
        <authorList>
            <person name="Mitreva M."/>
        </authorList>
    </citation>
    <scope>NUCLEOTIDE SEQUENCE [LARGE SCALE GENOMIC DNA]</scope>
    <source>
        <strain evidence="1 2">Baltimore</strain>
    </source>
</reference>
<comment type="caution">
    <text evidence="1">The sequence shown here is derived from an EMBL/GenBank/DDBJ whole genome shotgun (WGS) entry which is preliminary data.</text>
</comment>
<proteinExistence type="predicted"/>